<dbReference type="GO" id="GO:0005886">
    <property type="term" value="C:plasma membrane"/>
    <property type="evidence" value="ECO:0007669"/>
    <property type="project" value="TreeGrafter"/>
</dbReference>
<evidence type="ECO:0000313" key="9">
    <source>
        <dbReference type="EMBL" id="CAB5038171.1"/>
    </source>
</evidence>
<feature type="domain" description="Acyl-CoA dehydrogenase/oxidase N-terminal" evidence="8">
    <location>
        <begin position="29"/>
        <end position="102"/>
    </location>
</feature>
<dbReference type="Pfam" id="PF02770">
    <property type="entry name" value="Acyl-CoA_dh_M"/>
    <property type="match status" value="1"/>
</dbReference>
<name>A0A6J7SAY2_9ZZZZ</name>
<dbReference type="FunFam" id="2.40.110.10:FF:000011">
    <property type="entry name" value="Acyl-CoA dehydrogenase FadE34"/>
    <property type="match status" value="1"/>
</dbReference>
<evidence type="ECO:0000256" key="2">
    <source>
        <dbReference type="ARBA" id="ARBA00009347"/>
    </source>
</evidence>
<proteinExistence type="inferred from homology"/>
<dbReference type="EMBL" id="CAFBPS010000237">
    <property type="protein sequence ID" value="CAB5038171.1"/>
    <property type="molecule type" value="Genomic_DNA"/>
</dbReference>
<dbReference type="InterPro" id="IPR037069">
    <property type="entry name" value="AcylCoA_DH/ox_N_sf"/>
</dbReference>
<dbReference type="GO" id="GO:0050660">
    <property type="term" value="F:flavin adenine dinucleotide binding"/>
    <property type="evidence" value="ECO:0007669"/>
    <property type="project" value="InterPro"/>
</dbReference>
<comment type="cofactor">
    <cofactor evidence="1">
        <name>FAD</name>
        <dbReference type="ChEBI" id="CHEBI:57692"/>
    </cofactor>
</comment>
<evidence type="ECO:0000256" key="1">
    <source>
        <dbReference type="ARBA" id="ARBA00001974"/>
    </source>
</evidence>
<dbReference type="InterPro" id="IPR009100">
    <property type="entry name" value="AcylCoA_DH/oxidase_NM_dom_sf"/>
</dbReference>
<dbReference type="InterPro" id="IPR009075">
    <property type="entry name" value="AcylCo_DH/oxidase_C"/>
</dbReference>
<gene>
    <name evidence="9" type="ORF">UFOPK4134_01862</name>
</gene>
<dbReference type="Pfam" id="PF02771">
    <property type="entry name" value="Acyl-CoA_dh_N"/>
    <property type="match status" value="1"/>
</dbReference>
<dbReference type="Pfam" id="PF00441">
    <property type="entry name" value="Acyl-CoA_dh_1"/>
    <property type="match status" value="1"/>
</dbReference>
<comment type="similarity">
    <text evidence="2">Belongs to the acyl-CoA dehydrogenase family.</text>
</comment>
<evidence type="ECO:0000259" key="8">
    <source>
        <dbReference type="Pfam" id="PF02771"/>
    </source>
</evidence>
<keyword evidence="3" id="KW-0285">Flavoprotein</keyword>
<protein>
    <submittedName>
        <fullName evidence="9">Unannotated protein</fullName>
    </submittedName>
</protein>
<dbReference type="InterPro" id="IPR006091">
    <property type="entry name" value="Acyl-CoA_Oxase/DH_mid-dom"/>
</dbReference>
<dbReference type="SUPFAM" id="SSF47203">
    <property type="entry name" value="Acyl-CoA dehydrogenase C-terminal domain-like"/>
    <property type="match status" value="1"/>
</dbReference>
<feature type="domain" description="Acyl-CoA dehydrogenase/oxidase C-terminal" evidence="6">
    <location>
        <begin position="212"/>
        <end position="383"/>
    </location>
</feature>
<dbReference type="PANTHER" id="PTHR43292">
    <property type="entry name" value="ACYL-COA DEHYDROGENASE"/>
    <property type="match status" value="1"/>
</dbReference>
<dbReference type="InterPro" id="IPR013786">
    <property type="entry name" value="AcylCoA_DH/ox_N"/>
</dbReference>
<dbReference type="Gene3D" id="2.40.110.10">
    <property type="entry name" value="Butyryl-CoA Dehydrogenase, subunit A, domain 2"/>
    <property type="match status" value="1"/>
</dbReference>
<dbReference type="PANTHER" id="PTHR43292:SF4">
    <property type="entry name" value="ACYL-COA DEHYDROGENASE FADE34"/>
    <property type="match status" value="1"/>
</dbReference>
<reference evidence="9" key="1">
    <citation type="submission" date="2020-05" db="EMBL/GenBank/DDBJ databases">
        <authorList>
            <person name="Chiriac C."/>
            <person name="Salcher M."/>
            <person name="Ghai R."/>
            <person name="Kavagutti S V."/>
        </authorList>
    </citation>
    <scope>NUCLEOTIDE SEQUENCE</scope>
</reference>
<evidence type="ECO:0000256" key="3">
    <source>
        <dbReference type="ARBA" id="ARBA00022630"/>
    </source>
</evidence>
<dbReference type="Gene3D" id="1.10.540.10">
    <property type="entry name" value="Acyl-CoA dehydrogenase/oxidase, N-terminal domain"/>
    <property type="match status" value="1"/>
</dbReference>
<sequence length="406" mass="44189">MDFQLPAADDPRRIVVRDWIAAHPNPSGRVLAEAGYVAPHWPAPFGLSADPIHQIIIDDELAKAGIRRPANPIGIGWAGPTIMFAGTEEQKQKYILRLLSGEDFWCQLFSEPNSGSDLANLGTRAVRDGDEYIVNGQKIWTSGAQHAKYGILIARTNPDAAKHKGVSYFICPMDLPGIEIRPIKEMTGASTFNEVFFTDVRIPAQNLVGEQDEGWRLAKVTLGNERVSLSTGGVLWGSGPTALEMLDAVRQRGAVSDPVMRQRLATIYTEHILLDLIRMRTLSARLRGEQPGPEASIRKVLADEHGQNVMEVARDLLGAEGMLRGGVDNSERGAHNGLGGGGGVGLRALEHPGWFDGYMFARSLTIGGGTGEVQRNIVAERVLGLPHDNDVLKGMTWAETQKSIVR</sequence>
<dbReference type="InterPro" id="IPR036250">
    <property type="entry name" value="AcylCo_DH-like_C"/>
</dbReference>
<evidence type="ECO:0000259" key="7">
    <source>
        <dbReference type="Pfam" id="PF02770"/>
    </source>
</evidence>
<evidence type="ECO:0000256" key="4">
    <source>
        <dbReference type="ARBA" id="ARBA00022827"/>
    </source>
</evidence>
<keyword evidence="5" id="KW-0560">Oxidoreductase</keyword>
<accession>A0A6J7SAY2</accession>
<keyword evidence="4" id="KW-0274">FAD</keyword>
<organism evidence="9">
    <name type="scientific">freshwater metagenome</name>
    <dbReference type="NCBI Taxonomy" id="449393"/>
    <lineage>
        <taxon>unclassified sequences</taxon>
        <taxon>metagenomes</taxon>
        <taxon>ecological metagenomes</taxon>
    </lineage>
</organism>
<dbReference type="InterPro" id="IPR052161">
    <property type="entry name" value="Mycobact_Acyl-CoA_DH"/>
</dbReference>
<dbReference type="GO" id="GO:0016627">
    <property type="term" value="F:oxidoreductase activity, acting on the CH-CH group of donors"/>
    <property type="evidence" value="ECO:0007669"/>
    <property type="project" value="InterPro"/>
</dbReference>
<feature type="domain" description="Acyl-CoA oxidase/dehydrogenase middle" evidence="7">
    <location>
        <begin position="106"/>
        <end position="200"/>
    </location>
</feature>
<dbReference type="InterPro" id="IPR046373">
    <property type="entry name" value="Acyl-CoA_Oxase/DH_mid-dom_sf"/>
</dbReference>
<dbReference type="Gene3D" id="1.20.140.10">
    <property type="entry name" value="Butyryl-CoA Dehydrogenase, subunit A, domain 3"/>
    <property type="match status" value="1"/>
</dbReference>
<dbReference type="AlphaFoldDB" id="A0A6J7SAY2"/>
<evidence type="ECO:0000256" key="5">
    <source>
        <dbReference type="ARBA" id="ARBA00023002"/>
    </source>
</evidence>
<evidence type="ECO:0000259" key="6">
    <source>
        <dbReference type="Pfam" id="PF00441"/>
    </source>
</evidence>
<dbReference type="SUPFAM" id="SSF56645">
    <property type="entry name" value="Acyl-CoA dehydrogenase NM domain-like"/>
    <property type="match status" value="1"/>
</dbReference>